<evidence type="ECO:0000256" key="1">
    <source>
        <dbReference type="SAM" id="MobiDB-lite"/>
    </source>
</evidence>
<evidence type="ECO:0000313" key="2">
    <source>
        <dbReference type="EMBL" id="CAK9267460.1"/>
    </source>
</evidence>
<organism evidence="2 3">
    <name type="scientific">Sphagnum jensenii</name>
    <dbReference type="NCBI Taxonomy" id="128206"/>
    <lineage>
        <taxon>Eukaryota</taxon>
        <taxon>Viridiplantae</taxon>
        <taxon>Streptophyta</taxon>
        <taxon>Embryophyta</taxon>
        <taxon>Bryophyta</taxon>
        <taxon>Sphagnophytina</taxon>
        <taxon>Sphagnopsida</taxon>
        <taxon>Sphagnales</taxon>
        <taxon>Sphagnaceae</taxon>
        <taxon>Sphagnum</taxon>
    </lineage>
</organism>
<feature type="compositionally biased region" description="Low complexity" evidence="1">
    <location>
        <begin position="233"/>
        <end position="245"/>
    </location>
</feature>
<feature type="compositionally biased region" description="Gly residues" evidence="1">
    <location>
        <begin position="214"/>
        <end position="223"/>
    </location>
</feature>
<name>A0ABP0WPP9_9BRYO</name>
<keyword evidence="3" id="KW-1185">Reference proteome</keyword>
<feature type="compositionally biased region" description="Low complexity" evidence="1">
    <location>
        <begin position="25"/>
        <end position="42"/>
    </location>
</feature>
<dbReference type="EMBL" id="OZ020114">
    <property type="protein sequence ID" value="CAK9267460.1"/>
    <property type="molecule type" value="Genomic_DNA"/>
</dbReference>
<protein>
    <submittedName>
        <fullName evidence="2">Uncharacterized protein</fullName>
    </submittedName>
</protein>
<sequence>MTSSSQVSSVIDGDYSTAEQQGPEVVGAAAPGSAVSSATSVSGHGDHHVNLINLAPPPLAAAAGYPYILMSSPSSQTGSADFPTYMTTTDLSHQQQASHQYLVQAGYIPSIHGSDHHSHGSLYNVTQGSSHYAAAAAAYGGGGGGGVPGFFHHSNPPPQGFHHSQDQIQRMQEHTAINSQAPQHNFLQACTTQQYTANLQGPGLLSAAAAGAAGARGGGGGGQQQSDQHNNTRHNPPNRRMPNVRQRIRRRTRANRAHIMHINAVAADMAAAYNNRDHSTAASYTGIFFLHYAKTMDL</sequence>
<feature type="region of interest" description="Disordered" evidence="1">
    <location>
        <begin position="212"/>
        <end position="245"/>
    </location>
</feature>
<evidence type="ECO:0000313" key="3">
    <source>
        <dbReference type="Proteomes" id="UP001497444"/>
    </source>
</evidence>
<dbReference type="Proteomes" id="UP001497444">
    <property type="component" value="Chromosome 19"/>
</dbReference>
<proteinExistence type="predicted"/>
<reference evidence="2" key="1">
    <citation type="submission" date="2024-02" db="EMBL/GenBank/DDBJ databases">
        <authorList>
            <consortium name="ELIXIR-Norway"/>
            <consortium name="Elixir Norway"/>
        </authorList>
    </citation>
    <scope>NUCLEOTIDE SEQUENCE</scope>
</reference>
<feature type="region of interest" description="Disordered" evidence="1">
    <location>
        <begin position="1"/>
        <end position="42"/>
    </location>
</feature>
<accession>A0ABP0WPP9</accession>
<gene>
    <name evidence="2" type="ORF">CSSPJE1EN1_LOCUS12938</name>
</gene>